<evidence type="ECO:0000313" key="3">
    <source>
        <dbReference type="EMBL" id="MDN3205133.1"/>
    </source>
</evidence>
<dbReference type="Gene3D" id="3.40.50.300">
    <property type="entry name" value="P-loop containing nucleotide triphosphate hydrolases"/>
    <property type="match status" value="1"/>
</dbReference>
<dbReference type="PANTHER" id="PTHR30401:SF0">
    <property type="entry name" value="TRNA 2-SELENOURIDINE SYNTHASE"/>
    <property type="match status" value="1"/>
</dbReference>
<sequence>MPEQLIDLDEFLALRAKLPIVDARSEKEFEQSHIPNSINIPILNNQERKIVGTLYKQKGNEQATLKGFELVGPRFHEIQKSALENYPEKKILIYCWRGGMRSQILSWLLQMVSFEVYRLEGGYKVYRARTFTEVREKYRLLILAGKTGTGKTQLLKSLSEEGEQVIDLEDLANHRGSSFGGIDQPSQPSVEQFENLLGECLMPLDKNKHIWVENESRRIGKVILPDGFYHQMLKSPLVSIEKTRKERIGLIKKDYGSLDKDELIKAVFRLQKKLGGLRTKQIIELIKANEKEKWIEMTLDYYDKAYDFDLQNHKTHYTFKLDLSSKSEDESVKELIYVREKFERTFAG</sequence>
<evidence type="ECO:0000259" key="2">
    <source>
        <dbReference type="PROSITE" id="PS50206"/>
    </source>
</evidence>
<keyword evidence="1" id="KW-0711">Selenium</keyword>
<evidence type="ECO:0000256" key="1">
    <source>
        <dbReference type="ARBA" id="ARBA00023266"/>
    </source>
</evidence>
<dbReference type="InterPro" id="IPR058840">
    <property type="entry name" value="AAA_SelU"/>
</dbReference>
<dbReference type="RefSeq" id="WP_290001104.1">
    <property type="nucleotide sequence ID" value="NZ_JAUEPH010000005.1"/>
</dbReference>
<feature type="domain" description="Rhodanese" evidence="2">
    <location>
        <begin position="14"/>
        <end position="135"/>
    </location>
</feature>
<dbReference type="EC" id="2.5.1.-" evidence="3"/>
<dbReference type="InterPro" id="IPR027417">
    <property type="entry name" value="P-loop_NTPase"/>
</dbReference>
<proteinExistence type="predicted"/>
<dbReference type="Pfam" id="PF00581">
    <property type="entry name" value="Rhodanese"/>
    <property type="match status" value="1"/>
</dbReference>
<gene>
    <name evidence="3" type="primary">mnmH</name>
    <name evidence="3" type="ORF">QVH07_13300</name>
</gene>
<dbReference type="SMART" id="SM00450">
    <property type="entry name" value="RHOD"/>
    <property type="match status" value="1"/>
</dbReference>
<name>A0ABT7YF25_9BACT</name>
<dbReference type="NCBIfam" id="NF008750">
    <property type="entry name" value="PRK11784.1-2"/>
    <property type="match status" value="1"/>
</dbReference>
<reference evidence="3" key="1">
    <citation type="submission" date="2023-06" db="EMBL/GenBank/DDBJ databases">
        <title>Robiginitalea aurantiacus sp. nov. and Algoriphagus sediminis sp. nov., isolated from coastal sediment.</title>
        <authorList>
            <person name="Zhou Z.Y."/>
            <person name="An J."/>
            <person name="Jia Y.W."/>
            <person name="Du Z.J."/>
        </authorList>
    </citation>
    <scope>NUCLEOTIDE SEQUENCE</scope>
    <source>
        <strain evidence="3">C2-7</strain>
    </source>
</reference>
<dbReference type="Pfam" id="PF26341">
    <property type="entry name" value="AAA_SelU"/>
    <property type="match status" value="1"/>
</dbReference>
<keyword evidence="3" id="KW-0808">Transferase</keyword>
<dbReference type="InterPro" id="IPR001763">
    <property type="entry name" value="Rhodanese-like_dom"/>
</dbReference>
<dbReference type="Gene3D" id="3.40.250.10">
    <property type="entry name" value="Rhodanese-like domain"/>
    <property type="match status" value="1"/>
</dbReference>
<dbReference type="GO" id="GO:0016740">
    <property type="term" value="F:transferase activity"/>
    <property type="evidence" value="ECO:0007669"/>
    <property type="project" value="UniProtKB-KW"/>
</dbReference>
<keyword evidence="4" id="KW-1185">Reference proteome</keyword>
<protein>
    <submittedName>
        <fullName evidence="3">tRNA 2-selenouridine(34) synthase MnmH</fullName>
        <ecNumber evidence="3">2.5.1.-</ecNumber>
    </submittedName>
</protein>
<organism evidence="3 4">
    <name type="scientific">Algoriphagus sediminis</name>
    <dbReference type="NCBI Taxonomy" id="3057113"/>
    <lineage>
        <taxon>Bacteria</taxon>
        <taxon>Pseudomonadati</taxon>
        <taxon>Bacteroidota</taxon>
        <taxon>Cytophagia</taxon>
        <taxon>Cytophagales</taxon>
        <taxon>Cyclobacteriaceae</taxon>
        <taxon>Algoriphagus</taxon>
    </lineage>
</organism>
<accession>A0ABT7YF25</accession>
<dbReference type="EMBL" id="JAUEPH010000005">
    <property type="protein sequence ID" value="MDN3205133.1"/>
    <property type="molecule type" value="Genomic_DNA"/>
</dbReference>
<evidence type="ECO:0000313" key="4">
    <source>
        <dbReference type="Proteomes" id="UP001171916"/>
    </source>
</evidence>
<dbReference type="InterPro" id="IPR036873">
    <property type="entry name" value="Rhodanese-like_dom_sf"/>
</dbReference>
<dbReference type="PROSITE" id="PS50206">
    <property type="entry name" value="RHODANESE_3"/>
    <property type="match status" value="1"/>
</dbReference>
<dbReference type="SUPFAM" id="SSF52821">
    <property type="entry name" value="Rhodanese/Cell cycle control phosphatase"/>
    <property type="match status" value="1"/>
</dbReference>
<dbReference type="NCBIfam" id="TIGR03167">
    <property type="entry name" value="tRNA_sel_U_synt"/>
    <property type="match status" value="1"/>
</dbReference>
<comment type="caution">
    <text evidence="3">The sequence shown here is derived from an EMBL/GenBank/DDBJ whole genome shotgun (WGS) entry which is preliminary data.</text>
</comment>
<dbReference type="InterPro" id="IPR017582">
    <property type="entry name" value="SelU"/>
</dbReference>
<dbReference type="NCBIfam" id="NF008752">
    <property type="entry name" value="PRK11784.1-4"/>
    <property type="match status" value="1"/>
</dbReference>
<dbReference type="Proteomes" id="UP001171916">
    <property type="component" value="Unassembled WGS sequence"/>
</dbReference>
<dbReference type="PANTHER" id="PTHR30401">
    <property type="entry name" value="TRNA 2-SELENOURIDINE SYNTHASE"/>
    <property type="match status" value="1"/>
</dbReference>
<dbReference type="SUPFAM" id="SSF52540">
    <property type="entry name" value="P-loop containing nucleoside triphosphate hydrolases"/>
    <property type="match status" value="1"/>
</dbReference>